<dbReference type="InterPro" id="IPR036770">
    <property type="entry name" value="Ankyrin_rpt-contain_sf"/>
</dbReference>
<dbReference type="AlphaFoldDB" id="A0AAD8L8Y4"/>
<name>A0AAD8L8Y4_TARER</name>
<keyword evidence="1" id="KW-0472">Membrane</keyword>
<sequence length="793" mass="89487">MSLMYRNLHIVFHNGIVMLSGDGNYHLWKKQMLCLMKAHDMCGLVDDTKSTMDTLLVEKYDSLLQGWIFGSVSEDILRIVVNEDSAQDVWKKLKSCFDSSKQDSAPTKVGKKLEIKAGTEYVVEKVQQHIMNGKWDTLCHFLTIYPNGMTVKINNDGNTVLHIAVGIGRNDAVKKILSLYQFDNDWTQIKNWDGSTVLHIAAIVGNTYAAELLVKKFEKLLHTLDNKGQTPLDKAYENMHLDTIAFLLEAIEKNKKSDEVDGSSQPPAAAAADHVAGTKSSLLPPVERGVDLLANAISAKQYDFASKLIIRNPEYAVYNDNVLMAIARTFPSGLNYGERFVYPRLDNASKMTINGSKWLFNKLLIIASTAKECIQKIFCRRNEFKEFVAHGVLLILCVPIAMIYCICASILFVVLMIYFPFSTLYYLSWMFVARAVPAIKNIEIKKNEYVEAKKILELVCEKIISGRPDSGHEIYTAPILEAACQDAYEVVDEILRRWPEAIRCEDKNGYDIIQLATIHRSERVYNLIYVMGERKSIYGTVVDFSKNNMLHLAARLAPSNKLKRRRGAALQLQRELQWRQEVQQVILPVNVTKENIFMETPDMIFTREHENLVKEGEQWMKTVAESSSITAALITTIVFAAAITVPGGNNEDGAPVFLKDSAFTVFAISDAISLFSSATSLLVFLSILTARFAEEDFMVSLPRRLLIGLCTLLLSTTAMMVAFSATLFLVFTRRKMWVIGPICGLALVPIGFFFVLQFPLILDLFRSTYISKFGKNNQKNSKLNPNLRFFFSK</sequence>
<dbReference type="SMART" id="SM00248">
    <property type="entry name" value="ANK"/>
    <property type="match status" value="3"/>
</dbReference>
<evidence type="ECO:0000256" key="1">
    <source>
        <dbReference type="SAM" id="Phobius"/>
    </source>
</evidence>
<dbReference type="Proteomes" id="UP001229421">
    <property type="component" value="Unassembled WGS sequence"/>
</dbReference>
<comment type="caution">
    <text evidence="3">The sequence shown here is derived from an EMBL/GenBank/DDBJ whole genome shotgun (WGS) entry which is preliminary data.</text>
</comment>
<keyword evidence="1" id="KW-1133">Transmembrane helix</keyword>
<feature type="domain" description="PGG" evidence="2">
    <location>
        <begin position="618"/>
        <end position="729"/>
    </location>
</feature>
<reference evidence="3" key="1">
    <citation type="journal article" date="2023" name="bioRxiv">
        <title>Improved chromosome-level genome assembly for marigold (Tagetes erecta).</title>
        <authorList>
            <person name="Jiang F."/>
            <person name="Yuan L."/>
            <person name="Wang S."/>
            <person name="Wang H."/>
            <person name="Xu D."/>
            <person name="Wang A."/>
            <person name="Fan W."/>
        </authorList>
    </citation>
    <scope>NUCLEOTIDE SEQUENCE</scope>
    <source>
        <strain evidence="3">WSJ</strain>
        <tissue evidence="3">Leaf</tissue>
    </source>
</reference>
<evidence type="ECO:0000313" key="3">
    <source>
        <dbReference type="EMBL" id="KAK1436419.1"/>
    </source>
</evidence>
<evidence type="ECO:0000259" key="2">
    <source>
        <dbReference type="Pfam" id="PF13962"/>
    </source>
</evidence>
<dbReference type="GO" id="GO:0016020">
    <property type="term" value="C:membrane"/>
    <property type="evidence" value="ECO:0007669"/>
    <property type="project" value="TreeGrafter"/>
</dbReference>
<dbReference type="SUPFAM" id="SSF48403">
    <property type="entry name" value="Ankyrin repeat"/>
    <property type="match status" value="1"/>
</dbReference>
<dbReference type="EMBL" id="JAUHHV010000001">
    <property type="protein sequence ID" value="KAK1436419.1"/>
    <property type="molecule type" value="Genomic_DNA"/>
</dbReference>
<feature type="transmembrane region" description="Helical" evidence="1">
    <location>
        <begin position="628"/>
        <end position="645"/>
    </location>
</feature>
<gene>
    <name evidence="3" type="ORF">QVD17_02199</name>
</gene>
<feature type="transmembrane region" description="Helical" evidence="1">
    <location>
        <begin position="387"/>
        <end position="411"/>
    </location>
</feature>
<evidence type="ECO:0000313" key="4">
    <source>
        <dbReference type="Proteomes" id="UP001229421"/>
    </source>
</evidence>
<keyword evidence="4" id="KW-1185">Reference proteome</keyword>
<feature type="transmembrane region" description="Helical" evidence="1">
    <location>
        <begin position="665"/>
        <end position="693"/>
    </location>
</feature>
<dbReference type="PANTHER" id="PTHR24177:SF475">
    <property type="entry name" value="ANKYRIN REPEAT-CONTAINING DOMAIN, PGG DOMAIN PROTEIN-RELATED"/>
    <property type="match status" value="1"/>
</dbReference>
<feature type="transmembrane region" description="Helical" evidence="1">
    <location>
        <begin position="737"/>
        <end position="762"/>
    </location>
</feature>
<dbReference type="Gene3D" id="1.25.40.20">
    <property type="entry name" value="Ankyrin repeat-containing domain"/>
    <property type="match status" value="1"/>
</dbReference>
<keyword evidence="1" id="KW-0812">Transmembrane</keyword>
<accession>A0AAD8L8Y4</accession>
<dbReference type="InterPro" id="IPR002110">
    <property type="entry name" value="Ankyrin_rpt"/>
</dbReference>
<proteinExistence type="predicted"/>
<dbReference type="Pfam" id="PF12796">
    <property type="entry name" value="Ank_2"/>
    <property type="match status" value="1"/>
</dbReference>
<dbReference type="Pfam" id="PF13962">
    <property type="entry name" value="PGG"/>
    <property type="match status" value="1"/>
</dbReference>
<dbReference type="InterPro" id="IPR026961">
    <property type="entry name" value="PGG_dom"/>
</dbReference>
<dbReference type="PANTHER" id="PTHR24177">
    <property type="entry name" value="CASKIN"/>
    <property type="match status" value="1"/>
</dbReference>
<organism evidence="3 4">
    <name type="scientific">Tagetes erecta</name>
    <name type="common">African marigold</name>
    <dbReference type="NCBI Taxonomy" id="13708"/>
    <lineage>
        <taxon>Eukaryota</taxon>
        <taxon>Viridiplantae</taxon>
        <taxon>Streptophyta</taxon>
        <taxon>Embryophyta</taxon>
        <taxon>Tracheophyta</taxon>
        <taxon>Spermatophyta</taxon>
        <taxon>Magnoliopsida</taxon>
        <taxon>eudicotyledons</taxon>
        <taxon>Gunneridae</taxon>
        <taxon>Pentapetalae</taxon>
        <taxon>asterids</taxon>
        <taxon>campanulids</taxon>
        <taxon>Asterales</taxon>
        <taxon>Asteraceae</taxon>
        <taxon>Asteroideae</taxon>
        <taxon>Heliantheae alliance</taxon>
        <taxon>Tageteae</taxon>
        <taxon>Tagetes</taxon>
    </lineage>
</organism>
<protein>
    <recommendedName>
        <fullName evidence="2">PGG domain-containing protein</fullName>
    </recommendedName>
</protein>
<feature type="transmembrane region" description="Helical" evidence="1">
    <location>
        <begin position="705"/>
        <end position="731"/>
    </location>
</feature>
<feature type="transmembrane region" description="Helical" evidence="1">
    <location>
        <begin position="417"/>
        <end position="436"/>
    </location>
</feature>